<dbReference type="Gene3D" id="1.10.10.160">
    <property type="match status" value="1"/>
</dbReference>
<dbReference type="InterPro" id="IPR027417">
    <property type="entry name" value="P-loop_NTPase"/>
</dbReference>
<dbReference type="Pfam" id="PF00580">
    <property type="entry name" value="UvrD-helicase"/>
    <property type="match status" value="1"/>
</dbReference>
<dbReference type="InterPro" id="IPR014016">
    <property type="entry name" value="UvrD-like_ATP-bd"/>
</dbReference>
<evidence type="ECO:0000259" key="7">
    <source>
        <dbReference type="PROSITE" id="PS51198"/>
    </source>
</evidence>
<keyword evidence="2 6" id="KW-0378">Hydrolase</keyword>
<dbReference type="InterPro" id="IPR027785">
    <property type="entry name" value="UvrD-like_helicase_C"/>
</dbReference>
<dbReference type="SUPFAM" id="SSF52540">
    <property type="entry name" value="P-loop containing nucleoside triphosphate hydrolases"/>
    <property type="match status" value="1"/>
</dbReference>
<proteinExistence type="predicted"/>
<evidence type="ECO:0000256" key="1">
    <source>
        <dbReference type="ARBA" id="ARBA00022741"/>
    </source>
</evidence>
<dbReference type="PANTHER" id="PTHR11070">
    <property type="entry name" value="UVRD / RECB / PCRA DNA HELICASE FAMILY MEMBER"/>
    <property type="match status" value="1"/>
</dbReference>
<comment type="caution">
    <text evidence="8">The sequence shown here is derived from an EMBL/GenBank/DDBJ whole genome shotgun (WGS) entry which is preliminary data.</text>
</comment>
<dbReference type="CDD" id="cd17932">
    <property type="entry name" value="DEXQc_UvrD"/>
    <property type="match status" value="1"/>
</dbReference>
<protein>
    <submittedName>
        <fullName evidence="8">UvrD-helicase domain-containing protein</fullName>
    </submittedName>
</protein>
<reference evidence="8 9" key="1">
    <citation type="submission" date="2023-04" db="EMBL/GenBank/DDBJ databases">
        <title>A. sendaiensis sub sp. chiapanensis a novel subspecie with specific adaptation in bacterial cell wall isolated from an active volcano.</title>
        <authorList>
            <person name="Alvarez Gutierrez P.E."/>
            <person name="Ortiz Cortes L.Y."/>
        </authorList>
    </citation>
    <scope>NUCLEOTIDE SEQUENCE [LARGE SCALE GENOMIC DNA]</scope>
    <source>
        <strain evidence="8 9">PA2</strain>
    </source>
</reference>
<sequence>MWTEEQWAVIEPKSASSVVVAAPGSGKTTVMTEHLAHVIATGRIPAQRILAMTFTRQAAEHMRQKLRKHERLRTVDAESCAMGTFHAVFFRALLEADRQVYPVLGQREQYALMREAIADVFGERHATSMYEIQSYLTLYSRTVGGQKQGEVEEKSKRILASYVRRKRERSRWDHDDILLASIDLLESGSSAKSRLFQMSYILVDEFQDTNGLQWALLTSLVERTGAFAFVVGDDDQSIYAFRGASPVYLQRAAEVLPNAQQYLLTANFRSDQAILRHAGQLIRHVRIRVDKPLRGVRDAEGVCLACEVQDRAAQWRFAAQLIRRAKLEKQSMAILARTRSQLALAWTELRRAFGGEWDLLAKGIEFRTFHDSKGKEWDVVALLDMAVPFDVTLDSDEERRLLYVAMTRARHELYALVPRVWGGAAMRAHPFLLESGIEFGRVNGRNRGSKLGEKSLDFSGCN</sequence>
<dbReference type="Pfam" id="PF13538">
    <property type="entry name" value="UvrD_C_2"/>
    <property type="match status" value="1"/>
</dbReference>
<dbReference type="Gene3D" id="3.40.50.300">
    <property type="entry name" value="P-loop containing nucleotide triphosphate hydrolases"/>
    <property type="match status" value="2"/>
</dbReference>
<dbReference type="RefSeq" id="WP_283204378.1">
    <property type="nucleotide sequence ID" value="NZ_JASGCB010000028.1"/>
</dbReference>
<keyword evidence="1 6" id="KW-0547">Nucleotide-binding</keyword>
<evidence type="ECO:0000256" key="2">
    <source>
        <dbReference type="ARBA" id="ARBA00022801"/>
    </source>
</evidence>
<keyword evidence="4 6" id="KW-0067">ATP-binding</keyword>
<accession>A0ABT6Y0V5</accession>
<evidence type="ECO:0000256" key="5">
    <source>
        <dbReference type="ARBA" id="ARBA00023125"/>
    </source>
</evidence>
<dbReference type="Proteomes" id="UP001529245">
    <property type="component" value="Unassembled WGS sequence"/>
</dbReference>
<keyword evidence="5" id="KW-0238">DNA-binding</keyword>
<keyword evidence="9" id="KW-1185">Reference proteome</keyword>
<name>A0ABT6Y0V5_ALISE</name>
<dbReference type="PANTHER" id="PTHR11070:SF2">
    <property type="entry name" value="ATP-DEPENDENT DNA HELICASE SRS2"/>
    <property type="match status" value="1"/>
</dbReference>
<feature type="binding site" evidence="6">
    <location>
        <begin position="21"/>
        <end position="28"/>
    </location>
    <ligand>
        <name>ATP</name>
        <dbReference type="ChEBI" id="CHEBI:30616"/>
    </ligand>
</feature>
<evidence type="ECO:0000313" key="8">
    <source>
        <dbReference type="EMBL" id="MDI9260958.1"/>
    </source>
</evidence>
<evidence type="ECO:0000256" key="3">
    <source>
        <dbReference type="ARBA" id="ARBA00022806"/>
    </source>
</evidence>
<dbReference type="InterPro" id="IPR013986">
    <property type="entry name" value="DExx_box_DNA_helicase_dom_sf"/>
</dbReference>
<evidence type="ECO:0000256" key="6">
    <source>
        <dbReference type="PROSITE-ProRule" id="PRU00560"/>
    </source>
</evidence>
<keyword evidence="3 6" id="KW-0347">Helicase</keyword>
<dbReference type="PROSITE" id="PS51198">
    <property type="entry name" value="UVRD_HELICASE_ATP_BIND"/>
    <property type="match status" value="1"/>
</dbReference>
<evidence type="ECO:0000313" key="9">
    <source>
        <dbReference type="Proteomes" id="UP001529245"/>
    </source>
</evidence>
<gene>
    <name evidence="8" type="ORF">QID03_12395</name>
</gene>
<evidence type="ECO:0000256" key="4">
    <source>
        <dbReference type="ARBA" id="ARBA00022840"/>
    </source>
</evidence>
<feature type="domain" description="UvrD-like helicase ATP-binding" evidence="7">
    <location>
        <begin position="1"/>
        <end position="271"/>
    </location>
</feature>
<dbReference type="InterPro" id="IPR000212">
    <property type="entry name" value="DNA_helicase_UvrD/REP"/>
</dbReference>
<dbReference type="EMBL" id="JASGCB010000028">
    <property type="protein sequence ID" value="MDI9260958.1"/>
    <property type="molecule type" value="Genomic_DNA"/>
</dbReference>
<organism evidence="8 9">
    <name type="scientific">Alicyclobacillus sendaiensis PA2</name>
    <dbReference type="NCBI Taxonomy" id="3029425"/>
    <lineage>
        <taxon>Bacteria</taxon>
        <taxon>Bacillati</taxon>
        <taxon>Bacillota</taxon>
        <taxon>Bacilli</taxon>
        <taxon>Bacillales</taxon>
        <taxon>Alicyclobacillaceae</taxon>
        <taxon>Alicyclobacillus</taxon>
    </lineage>
</organism>